<organism evidence="2">
    <name type="scientific">marine metagenome</name>
    <dbReference type="NCBI Taxonomy" id="408172"/>
    <lineage>
        <taxon>unclassified sequences</taxon>
        <taxon>metagenomes</taxon>
        <taxon>ecological metagenomes</taxon>
    </lineage>
</organism>
<dbReference type="Gene3D" id="3.40.50.10420">
    <property type="entry name" value="NagB/RpiA/CoA transferase-like"/>
    <property type="match status" value="1"/>
</dbReference>
<name>A0A381W6G4_9ZZZZ</name>
<evidence type="ECO:0000313" key="2">
    <source>
        <dbReference type="EMBL" id="SVA47547.1"/>
    </source>
</evidence>
<dbReference type="EMBL" id="UINC01010712">
    <property type="protein sequence ID" value="SVA47547.1"/>
    <property type="molecule type" value="Genomic_DNA"/>
</dbReference>
<accession>A0A381W6G4</accession>
<dbReference type="InterPro" id="IPR037171">
    <property type="entry name" value="NagB/RpiA_transferase-like"/>
</dbReference>
<dbReference type="AlphaFoldDB" id="A0A381W6G4"/>
<sequence>MVNKKGSARLTLLTPNIHMALVERSVILKSLENLYLSRGLEYYSGNGGNHMTFVSGPSRAGNIEQVSVVETHGRKETRMLILDWD</sequence>
<protein>
    <recommendedName>
        <fullName evidence="1">LUD domain-containing protein</fullName>
    </recommendedName>
</protein>
<feature type="domain" description="LUD" evidence="1">
    <location>
        <begin position="2"/>
        <end position="81"/>
    </location>
</feature>
<evidence type="ECO:0000259" key="1">
    <source>
        <dbReference type="Pfam" id="PF02589"/>
    </source>
</evidence>
<dbReference type="SUPFAM" id="SSF100950">
    <property type="entry name" value="NagB/RpiA/CoA transferase-like"/>
    <property type="match status" value="1"/>
</dbReference>
<dbReference type="Pfam" id="PF02589">
    <property type="entry name" value="LUD_dom"/>
    <property type="match status" value="1"/>
</dbReference>
<proteinExistence type="predicted"/>
<reference evidence="2" key="1">
    <citation type="submission" date="2018-05" db="EMBL/GenBank/DDBJ databases">
        <authorList>
            <person name="Lanie J.A."/>
            <person name="Ng W.-L."/>
            <person name="Kazmierczak K.M."/>
            <person name="Andrzejewski T.M."/>
            <person name="Davidsen T.M."/>
            <person name="Wayne K.J."/>
            <person name="Tettelin H."/>
            <person name="Glass J.I."/>
            <person name="Rusch D."/>
            <person name="Podicherti R."/>
            <person name="Tsui H.-C.T."/>
            <person name="Winkler M.E."/>
        </authorList>
    </citation>
    <scope>NUCLEOTIDE SEQUENCE</scope>
</reference>
<dbReference type="InterPro" id="IPR024185">
    <property type="entry name" value="FTHF_cligase-like_sf"/>
</dbReference>
<dbReference type="InterPro" id="IPR003741">
    <property type="entry name" value="LUD_dom"/>
</dbReference>
<gene>
    <name evidence="2" type="ORF">METZ01_LOCUS100401</name>
</gene>